<name>A0A9X2MMP0_9BACL</name>
<sequence length="60" mass="7183">MKGTKMMNIVFDVVVDGKKQETLRPNKQKLQDIRAFMKEEAARLIRKYGSNVYVNRRFEY</sequence>
<accession>A0A9X2MMP0</accession>
<evidence type="ECO:0000313" key="1">
    <source>
        <dbReference type="EMBL" id="MCR2803095.1"/>
    </source>
</evidence>
<keyword evidence="2" id="KW-1185">Reference proteome</keyword>
<evidence type="ECO:0000313" key="2">
    <source>
        <dbReference type="Proteomes" id="UP001141950"/>
    </source>
</evidence>
<gene>
    <name evidence="1" type="ORF">NQZ67_04290</name>
</gene>
<comment type="caution">
    <text evidence="1">The sequence shown here is derived from an EMBL/GenBank/DDBJ whole genome shotgun (WGS) entry which is preliminary data.</text>
</comment>
<reference evidence="1" key="1">
    <citation type="submission" date="2022-08" db="EMBL/GenBank/DDBJ databases">
        <title>The genomic sequence of strain Paenibacillus sp. SCIV0701.</title>
        <authorList>
            <person name="Zhao H."/>
        </authorList>
    </citation>
    <scope>NUCLEOTIDE SEQUENCE</scope>
    <source>
        <strain evidence="1">SCIV0701</strain>
    </source>
</reference>
<dbReference type="Proteomes" id="UP001141950">
    <property type="component" value="Unassembled WGS sequence"/>
</dbReference>
<dbReference type="AlphaFoldDB" id="A0A9X2MMP0"/>
<protein>
    <submittedName>
        <fullName evidence="1">Mechanosensitive ion channel protein MscL</fullName>
    </submittedName>
</protein>
<organism evidence="1 2">
    <name type="scientific">Paenibacillus soyae</name>
    <dbReference type="NCBI Taxonomy" id="2969249"/>
    <lineage>
        <taxon>Bacteria</taxon>
        <taxon>Bacillati</taxon>
        <taxon>Bacillota</taxon>
        <taxon>Bacilli</taxon>
        <taxon>Bacillales</taxon>
        <taxon>Paenibacillaceae</taxon>
        <taxon>Paenibacillus</taxon>
    </lineage>
</organism>
<dbReference type="RefSeq" id="WP_257443063.1">
    <property type="nucleotide sequence ID" value="NZ_JANIPJ010000002.1"/>
</dbReference>
<proteinExistence type="predicted"/>
<dbReference type="EMBL" id="JANIPJ010000002">
    <property type="protein sequence ID" value="MCR2803095.1"/>
    <property type="molecule type" value="Genomic_DNA"/>
</dbReference>